<protein>
    <recommendedName>
        <fullName evidence="4">ComF family protein</fullName>
    </recommendedName>
</protein>
<dbReference type="SUPFAM" id="SSF53271">
    <property type="entry name" value="PRTase-like"/>
    <property type="match status" value="1"/>
</dbReference>
<dbReference type="InterPro" id="IPR029057">
    <property type="entry name" value="PRTase-like"/>
</dbReference>
<dbReference type="AlphaFoldDB" id="A0A1V0UT83"/>
<evidence type="ECO:0000313" key="3">
    <source>
        <dbReference type="Proteomes" id="UP000192727"/>
    </source>
</evidence>
<accession>A0A1V0UT83</accession>
<proteinExistence type="inferred from homology"/>
<gene>
    <name evidence="2" type="ORF">B7C51_12535</name>
</gene>
<evidence type="ECO:0000313" key="2">
    <source>
        <dbReference type="EMBL" id="ARF68459.1"/>
    </source>
</evidence>
<dbReference type="Proteomes" id="UP000192727">
    <property type="component" value="Chromosome"/>
</dbReference>
<dbReference type="PANTHER" id="PTHR47505:SF1">
    <property type="entry name" value="DNA UTILIZATION PROTEIN YHGH"/>
    <property type="match status" value="1"/>
</dbReference>
<organism evidence="2 3">
    <name type="scientific">Paenibacillus larvae subsp. pulvifaciens</name>
    <dbReference type="NCBI Taxonomy" id="1477"/>
    <lineage>
        <taxon>Bacteria</taxon>
        <taxon>Bacillati</taxon>
        <taxon>Bacillota</taxon>
        <taxon>Bacilli</taxon>
        <taxon>Bacillales</taxon>
        <taxon>Paenibacillaceae</taxon>
        <taxon>Paenibacillus</taxon>
    </lineage>
</organism>
<evidence type="ECO:0000256" key="1">
    <source>
        <dbReference type="ARBA" id="ARBA00008007"/>
    </source>
</evidence>
<dbReference type="Gene3D" id="3.40.50.2020">
    <property type="match status" value="1"/>
</dbReference>
<evidence type="ECO:0008006" key="4">
    <source>
        <dbReference type="Google" id="ProtNLM"/>
    </source>
</evidence>
<dbReference type="RefSeq" id="WP_083040159.1">
    <property type="nucleotide sequence ID" value="NZ_CP020557.1"/>
</dbReference>
<dbReference type="EMBL" id="CP020557">
    <property type="protein sequence ID" value="ARF68459.1"/>
    <property type="molecule type" value="Genomic_DNA"/>
</dbReference>
<dbReference type="CDD" id="cd06223">
    <property type="entry name" value="PRTases_typeI"/>
    <property type="match status" value="1"/>
</dbReference>
<dbReference type="InterPro" id="IPR051910">
    <property type="entry name" value="ComF/GntX_DNA_util-trans"/>
</dbReference>
<dbReference type="InterPro" id="IPR000836">
    <property type="entry name" value="PRTase_dom"/>
</dbReference>
<dbReference type="PANTHER" id="PTHR47505">
    <property type="entry name" value="DNA UTILIZATION PROTEIN YHGH"/>
    <property type="match status" value="1"/>
</dbReference>
<reference evidence="2 3" key="1">
    <citation type="submission" date="2017-03" db="EMBL/GenBank/DDBJ databases">
        <title>Paenibacillus larvae genome sequencing.</title>
        <authorList>
            <person name="Dingman D.W."/>
        </authorList>
    </citation>
    <scope>NUCLEOTIDE SEQUENCE [LARGE SCALE GENOMIC DNA]</scope>
    <source>
        <strain evidence="2 3">SAG 10367</strain>
    </source>
</reference>
<name>A0A1V0UT83_9BACL</name>
<comment type="similarity">
    <text evidence="1">Belongs to the ComF/GntX family.</text>
</comment>
<sequence>MNGLEQSRFAKVWKKVLSAAQGLLSPRVSACPGCNQPAVLNTRQMGLCQICYTGIPWIREVICPICGRYEECGDCLRREETCFIRNRNAVRYDESMKELLARYKYRGDEQLSSLFGEMLLFAYFLHQEENRNLAASKASPPRVVTYVPLSGQRLLERGFNQAEQMAKTLGKNLELPVVPLLVRSRHTDKQSQKTRRGRLEDVQGSFELDERVCSLMPASFRSGFDLYLVDDVYTTGSTMNECAKVLRAGLPARVFGLTWAR</sequence>